<keyword evidence="1 9" id="KW-0963">Cytoplasm</keyword>
<evidence type="ECO:0000256" key="8">
    <source>
        <dbReference type="ARBA" id="ARBA00029346"/>
    </source>
</evidence>
<keyword evidence="2 9" id="KW-0808">Transferase</keyword>
<evidence type="ECO:0000256" key="4">
    <source>
        <dbReference type="ARBA" id="ARBA00022741"/>
    </source>
</evidence>
<dbReference type="NCBIfam" id="TIGR01510">
    <property type="entry name" value="coaD_prev_kdtB"/>
    <property type="match status" value="1"/>
</dbReference>
<evidence type="ECO:0000313" key="11">
    <source>
        <dbReference type="EMBL" id="QIK50985.1"/>
    </source>
</evidence>
<comment type="subcellular location">
    <subcellularLocation>
        <location evidence="9">Cytoplasm</location>
    </subcellularLocation>
</comment>
<name>A0A6G7WFB9_9LACT</name>
<dbReference type="KEGG" id="jpo:G7058_02310"/>
<comment type="pathway">
    <text evidence="9">Cofactor biosynthesis; coenzyme A biosynthesis; CoA from (R)-pantothenate: step 4/5.</text>
</comment>
<feature type="binding site" evidence="9">
    <location>
        <begin position="126"/>
        <end position="132"/>
    </location>
    <ligand>
        <name>ATP</name>
        <dbReference type="ChEBI" id="CHEBI:30616"/>
    </ligand>
</feature>
<dbReference type="RefSeq" id="WP_166062028.1">
    <property type="nucleotide sequence ID" value="NZ_CP049889.1"/>
</dbReference>
<dbReference type="InterPro" id="IPR014729">
    <property type="entry name" value="Rossmann-like_a/b/a_fold"/>
</dbReference>
<dbReference type="InterPro" id="IPR001980">
    <property type="entry name" value="PPAT"/>
</dbReference>
<dbReference type="GO" id="GO:0005737">
    <property type="term" value="C:cytoplasm"/>
    <property type="evidence" value="ECO:0007669"/>
    <property type="project" value="UniProtKB-SubCell"/>
</dbReference>
<comment type="catalytic activity">
    <reaction evidence="8 9">
        <text>(R)-4'-phosphopantetheine + ATP + H(+) = 3'-dephospho-CoA + diphosphate</text>
        <dbReference type="Rhea" id="RHEA:19801"/>
        <dbReference type="ChEBI" id="CHEBI:15378"/>
        <dbReference type="ChEBI" id="CHEBI:30616"/>
        <dbReference type="ChEBI" id="CHEBI:33019"/>
        <dbReference type="ChEBI" id="CHEBI:57328"/>
        <dbReference type="ChEBI" id="CHEBI:61723"/>
        <dbReference type="EC" id="2.7.7.3"/>
    </reaction>
</comment>
<feature type="binding site" evidence="9">
    <location>
        <position position="19"/>
    </location>
    <ligand>
        <name>ATP</name>
        <dbReference type="ChEBI" id="CHEBI:30616"/>
    </ligand>
</feature>
<organism evidence="11 12">
    <name type="scientific">Jeotgalibaca porci</name>
    <dbReference type="NCBI Taxonomy" id="1868793"/>
    <lineage>
        <taxon>Bacteria</taxon>
        <taxon>Bacillati</taxon>
        <taxon>Bacillota</taxon>
        <taxon>Bacilli</taxon>
        <taxon>Lactobacillales</taxon>
        <taxon>Carnobacteriaceae</taxon>
        <taxon>Jeotgalibaca</taxon>
    </lineage>
</organism>
<dbReference type="CDD" id="cd02163">
    <property type="entry name" value="PPAT"/>
    <property type="match status" value="1"/>
</dbReference>
<evidence type="ECO:0000259" key="10">
    <source>
        <dbReference type="Pfam" id="PF01467"/>
    </source>
</evidence>
<keyword evidence="7 9" id="KW-0173">Coenzyme A biosynthesis</keyword>
<comment type="cofactor">
    <cofactor evidence="9">
        <name>Mg(2+)</name>
        <dbReference type="ChEBI" id="CHEBI:18420"/>
    </cofactor>
</comment>
<feature type="binding site" evidence="9">
    <location>
        <position position="90"/>
    </location>
    <ligand>
        <name>substrate</name>
    </ligand>
</feature>
<comment type="subunit">
    <text evidence="9">Homohexamer.</text>
</comment>
<evidence type="ECO:0000256" key="5">
    <source>
        <dbReference type="ARBA" id="ARBA00022840"/>
    </source>
</evidence>
<feature type="binding site" evidence="9">
    <location>
        <begin position="11"/>
        <end position="12"/>
    </location>
    <ligand>
        <name>ATP</name>
        <dbReference type="ChEBI" id="CHEBI:30616"/>
    </ligand>
</feature>
<dbReference type="PRINTS" id="PR01020">
    <property type="entry name" value="LPSBIOSNTHSS"/>
</dbReference>
<keyword evidence="3 9" id="KW-0548">Nucleotidyltransferase</keyword>
<evidence type="ECO:0000256" key="1">
    <source>
        <dbReference type="ARBA" id="ARBA00022490"/>
    </source>
</evidence>
<keyword evidence="5 9" id="KW-0067">ATP-binding</keyword>
<dbReference type="PANTHER" id="PTHR21342:SF1">
    <property type="entry name" value="PHOSPHOPANTETHEINE ADENYLYLTRANSFERASE"/>
    <property type="match status" value="1"/>
</dbReference>
<dbReference type="EMBL" id="CP049889">
    <property type="protein sequence ID" value="QIK50985.1"/>
    <property type="molecule type" value="Genomic_DNA"/>
</dbReference>
<sequence>MSKKIAIFPGSFDPLTNGHVDILTRASRLFDEILVAVATNTSKQSLFTGDERVALAEAALKGMPKVRVVRHTGGLTVDMAKEVGAAALIRGVRNVKDFEYEESIAMMNRTQFPDLESILIFSAPEYRFLSSSLIKEVATFEGDVSALLPPAVNTAVIAKLAEKNNKK</sequence>
<dbReference type="GeneID" id="94552094"/>
<feature type="binding site" evidence="9">
    <location>
        <position position="101"/>
    </location>
    <ligand>
        <name>ATP</name>
        <dbReference type="ChEBI" id="CHEBI:30616"/>
    </ligand>
</feature>
<feature type="binding site" evidence="9">
    <location>
        <position position="11"/>
    </location>
    <ligand>
        <name>substrate</name>
    </ligand>
</feature>
<dbReference type="GO" id="GO:0005524">
    <property type="term" value="F:ATP binding"/>
    <property type="evidence" value="ECO:0007669"/>
    <property type="project" value="UniProtKB-KW"/>
</dbReference>
<evidence type="ECO:0000256" key="6">
    <source>
        <dbReference type="ARBA" id="ARBA00022842"/>
    </source>
</evidence>
<keyword evidence="12" id="KW-1185">Reference proteome</keyword>
<reference evidence="11 12" key="1">
    <citation type="journal article" date="2017" name="Int. J. Syst. Evol. Microbiol.">
        <title>Jeotgalibaca porci sp. nov. and Jeotgalibaca arthritidis sp. nov., isolated from pigs, and emended description of the genus Jeotgalibaca.</title>
        <authorList>
            <person name="Zamora L."/>
            <person name="Perez-Sancho M."/>
            <person name="Dominguez L."/>
            <person name="Fernandez-Garayzabal J.F."/>
            <person name="Vela A.I."/>
        </authorList>
    </citation>
    <scope>NUCLEOTIDE SEQUENCE [LARGE SCALE GENOMIC DNA]</scope>
    <source>
        <strain evidence="11 12">CCUG 69148</strain>
    </source>
</reference>
<accession>A0A6G7WFB9</accession>
<feature type="binding site" evidence="9">
    <location>
        <position position="43"/>
    </location>
    <ligand>
        <name>substrate</name>
    </ligand>
</feature>
<evidence type="ECO:0000256" key="3">
    <source>
        <dbReference type="ARBA" id="ARBA00022695"/>
    </source>
</evidence>
<dbReference type="AlphaFoldDB" id="A0A6G7WFB9"/>
<dbReference type="HAMAP" id="MF_00151">
    <property type="entry name" value="PPAT_bact"/>
    <property type="match status" value="1"/>
</dbReference>
<dbReference type="Gene3D" id="3.40.50.620">
    <property type="entry name" value="HUPs"/>
    <property type="match status" value="1"/>
</dbReference>
<gene>
    <name evidence="9 11" type="primary">coaD</name>
    <name evidence="11" type="ORF">G7058_02310</name>
</gene>
<evidence type="ECO:0000313" key="12">
    <source>
        <dbReference type="Proteomes" id="UP000501830"/>
    </source>
</evidence>
<proteinExistence type="inferred from homology"/>
<comment type="function">
    <text evidence="9">Reversibly transfers an adenylyl group from ATP to 4'-phosphopantetheine, yielding dephospho-CoA (dPCoA) and pyrophosphate.</text>
</comment>
<dbReference type="InterPro" id="IPR004821">
    <property type="entry name" value="Cyt_trans-like"/>
</dbReference>
<feature type="site" description="Transition state stabilizer" evidence="9">
    <location>
        <position position="19"/>
    </location>
</feature>
<keyword evidence="4 9" id="KW-0547">Nucleotide-binding</keyword>
<feature type="binding site" evidence="9">
    <location>
        <begin position="91"/>
        <end position="93"/>
    </location>
    <ligand>
        <name>ATP</name>
        <dbReference type="ChEBI" id="CHEBI:30616"/>
    </ligand>
</feature>
<comment type="similarity">
    <text evidence="9">Belongs to the bacterial CoaD family.</text>
</comment>
<dbReference type="GO" id="GO:0004595">
    <property type="term" value="F:pantetheine-phosphate adenylyltransferase activity"/>
    <property type="evidence" value="ECO:0007669"/>
    <property type="project" value="UniProtKB-UniRule"/>
</dbReference>
<dbReference type="GO" id="GO:0015937">
    <property type="term" value="P:coenzyme A biosynthetic process"/>
    <property type="evidence" value="ECO:0007669"/>
    <property type="project" value="UniProtKB-UniRule"/>
</dbReference>
<dbReference type="NCBIfam" id="TIGR00125">
    <property type="entry name" value="cyt_tran_rel"/>
    <property type="match status" value="1"/>
</dbReference>
<dbReference type="Proteomes" id="UP000501830">
    <property type="component" value="Chromosome"/>
</dbReference>
<feature type="domain" description="Cytidyltransferase-like" evidence="10">
    <location>
        <begin position="7"/>
        <end position="136"/>
    </location>
</feature>
<dbReference type="UniPathway" id="UPA00241">
    <property type="reaction ID" value="UER00355"/>
</dbReference>
<feature type="binding site" evidence="9">
    <location>
        <position position="76"/>
    </location>
    <ligand>
        <name>substrate</name>
    </ligand>
</feature>
<dbReference type="Pfam" id="PF01467">
    <property type="entry name" value="CTP_transf_like"/>
    <property type="match status" value="1"/>
</dbReference>
<evidence type="ECO:0000256" key="2">
    <source>
        <dbReference type="ARBA" id="ARBA00022679"/>
    </source>
</evidence>
<protein>
    <recommendedName>
        <fullName evidence="9">Phosphopantetheine adenylyltransferase</fullName>
        <ecNumber evidence="9">2.7.7.3</ecNumber>
    </recommendedName>
    <alternativeName>
        <fullName evidence="9">Dephospho-CoA pyrophosphorylase</fullName>
    </alternativeName>
    <alternativeName>
        <fullName evidence="9">Pantetheine-phosphate adenylyltransferase</fullName>
        <shortName evidence="9">PPAT</shortName>
    </alternativeName>
</protein>
<dbReference type="PANTHER" id="PTHR21342">
    <property type="entry name" value="PHOSPHOPANTETHEINE ADENYLYLTRANSFERASE"/>
    <property type="match status" value="1"/>
</dbReference>
<evidence type="ECO:0000256" key="7">
    <source>
        <dbReference type="ARBA" id="ARBA00022993"/>
    </source>
</evidence>
<keyword evidence="6 9" id="KW-0460">Magnesium</keyword>
<dbReference type="EC" id="2.7.7.3" evidence="9"/>
<dbReference type="SUPFAM" id="SSF52374">
    <property type="entry name" value="Nucleotidylyl transferase"/>
    <property type="match status" value="1"/>
</dbReference>
<evidence type="ECO:0000256" key="9">
    <source>
        <dbReference type="HAMAP-Rule" id="MF_00151"/>
    </source>
</evidence>